<dbReference type="PANTHER" id="PTHR43861">
    <property type="entry name" value="TRANS-ACONITATE 2-METHYLTRANSFERASE-RELATED"/>
    <property type="match status" value="1"/>
</dbReference>
<gene>
    <name evidence="1" type="ORF">ACFSR1_12910</name>
</gene>
<reference evidence="2" key="1">
    <citation type="journal article" date="2019" name="Int. J. Syst. Evol. Microbiol.">
        <title>The Global Catalogue of Microorganisms (GCM) 10K type strain sequencing project: providing services to taxonomists for standard genome sequencing and annotation.</title>
        <authorList>
            <consortium name="The Broad Institute Genomics Platform"/>
            <consortium name="The Broad Institute Genome Sequencing Center for Infectious Disease"/>
            <person name="Wu L."/>
            <person name="Ma J."/>
        </authorList>
    </citation>
    <scope>NUCLEOTIDE SEQUENCE [LARGE SCALE GENOMIC DNA]</scope>
    <source>
        <strain evidence="2">KCTC 52274</strain>
    </source>
</reference>
<dbReference type="EC" id="2.1.1.-" evidence="1"/>
<proteinExistence type="predicted"/>
<dbReference type="GO" id="GO:0008168">
    <property type="term" value="F:methyltransferase activity"/>
    <property type="evidence" value="ECO:0007669"/>
    <property type="project" value="UniProtKB-KW"/>
</dbReference>
<dbReference type="SUPFAM" id="SSF53335">
    <property type="entry name" value="S-adenosyl-L-methionine-dependent methyltransferases"/>
    <property type="match status" value="1"/>
</dbReference>
<dbReference type="EMBL" id="JBHULE010000019">
    <property type="protein sequence ID" value="MFD2563572.1"/>
    <property type="molecule type" value="Genomic_DNA"/>
</dbReference>
<dbReference type="GO" id="GO:0032259">
    <property type="term" value="P:methylation"/>
    <property type="evidence" value="ECO:0007669"/>
    <property type="project" value="UniProtKB-KW"/>
</dbReference>
<dbReference type="RefSeq" id="WP_378293114.1">
    <property type="nucleotide sequence ID" value="NZ_JBHULE010000019.1"/>
</dbReference>
<accession>A0ABW5LJA4</accession>
<dbReference type="Proteomes" id="UP001597319">
    <property type="component" value="Unassembled WGS sequence"/>
</dbReference>
<protein>
    <submittedName>
        <fullName evidence="1">Class I SAM-dependent methyltransferase</fullName>
        <ecNumber evidence="1">2.1.1.-</ecNumber>
    </submittedName>
</protein>
<keyword evidence="2" id="KW-1185">Reference proteome</keyword>
<organism evidence="1 2">
    <name type="scientific">Aquimarina rubra</name>
    <dbReference type="NCBI Taxonomy" id="1920033"/>
    <lineage>
        <taxon>Bacteria</taxon>
        <taxon>Pseudomonadati</taxon>
        <taxon>Bacteroidota</taxon>
        <taxon>Flavobacteriia</taxon>
        <taxon>Flavobacteriales</taxon>
        <taxon>Flavobacteriaceae</taxon>
        <taxon>Aquimarina</taxon>
    </lineage>
</organism>
<evidence type="ECO:0000313" key="2">
    <source>
        <dbReference type="Proteomes" id="UP001597319"/>
    </source>
</evidence>
<keyword evidence="1" id="KW-0489">Methyltransferase</keyword>
<dbReference type="Gene3D" id="3.40.50.150">
    <property type="entry name" value="Vaccinia Virus protein VP39"/>
    <property type="match status" value="1"/>
</dbReference>
<dbReference type="CDD" id="cd02440">
    <property type="entry name" value="AdoMet_MTases"/>
    <property type="match status" value="1"/>
</dbReference>
<comment type="caution">
    <text evidence="1">The sequence shown here is derived from an EMBL/GenBank/DDBJ whole genome shotgun (WGS) entry which is preliminary data.</text>
</comment>
<sequence length="316" mass="36715">MPKTRCEVCDSKQNEIIDVREMMFGTKHVFQYLVCNDCGSLTLQNIPENLGDYYPNDYYSFVEEKQNGFKNWVKFKVEEYSLGNNSFLGSMFSIFFGLDANFKAIEKCNPNKETTKILDVGCGGGILLHKLRKQGFTKLYGVDPYVANDIITKDIVIKKASLRDLLEEEKKYDIIMMSHVLEHMENPSQQLQEVQQLLNENGRLIIRVPISSSHAFEKFKNNWFQIDAPRHLFIPSLRGMNLLSVNQNLRMQDVFFDSMAIQFTASQNYAKDIPLKDQVNIPFFKRFSPKRLYYSLVSRKLNKIKKGDQATFIFSK</sequence>
<dbReference type="Pfam" id="PF13489">
    <property type="entry name" value="Methyltransf_23"/>
    <property type="match status" value="1"/>
</dbReference>
<dbReference type="PANTHER" id="PTHR43861:SF6">
    <property type="entry name" value="METHYLTRANSFERASE TYPE 11"/>
    <property type="match status" value="1"/>
</dbReference>
<evidence type="ECO:0000313" key="1">
    <source>
        <dbReference type="EMBL" id="MFD2563572.1"/>
    </source>
</evidence>
<keyword evidence="1" id="KW-0808">Transferase</keyword>
<dbReference type="InterPro" id="IPR029063">
    <property type="entry name" value="SAM-dependent_MTases_sf"/>
</dbReference>
<name>A0ABW5LJA4_9FLAO</name>